<evidence type="ECO:0000256" key="1">
    <source>
        <dbReference type="SAM" id="SignalP"/>
    </source>
</evidence>
<reference evidence="2 3" key="1">
    <citation type="submission" date="2018-05" db="EMBL/GenBank/DDBJ databases">
        <title>Streptomyces venezuelae.</title>
        <authorList>
            <person name="Kim W."/>
            <person name="Lee N."/>
            <person name="Cho B.-K."/>
        </authorList>
    </citation>
    <scope>NUCLEOTIDE SEQUENCE [LARGE SCALE GENOMIC DNA]</scope>
    <source>
        <strain evidence="2 3">ATCC 21782</strain>
    </source>
</reference>
<gene>
    <name evidence="2" type="ORF">DEJ50_00795</name>
</gene>
<keyword evidence="1" id="KW-0732">Signal</keyword>
<dbReference type="OrthoDB" id="3775567at2"/>
<dbReference type="Proteomes" id="UP000325211">
    <property type="component" value="Chromosome"/>
</dbReference>
<sequence>MTSKKRNRAVGFLLAASLTGAGILALSALPSDGDGPRRPSVIVGHAKEALPSSTAGDWVSYADHVAVVNVVSENEQPPSAEEVQAGEGYISRTVKIDVAQKLWSRPGAAELPASVTSTVDGWSFKGTTRTPIAREGASRLEPGHTYVIALARFADGQWSRIGSGAALPYDGAVVGNGEVMSKPVTTQKAPLSAMIEGPDLQTRAVAVVAKGQAASALAGVLAKATPDPVAVQNSGLDPVARYAKVTGQTAPTEYCAAAEPFDAASGSELSKTELADYLEVLLPYETEDHAATLTTLISYFRFEAPQTPATAAKFAAARVEFTVRLRQQCGFEVRSLTPNPAPDPTTPVG</sequence>
<accession>A0A5P2CVY2</accession>
<name>A0A5P2CVY2_STRVZ</name>
<dbReference type="AlphaFoldDB" id="A0A5P2CVY2"/>
<protein>
    <submittedName>
        <fullName evidence="2">Uncharacterized protein</fullName>
    </submittedName>
</protein>
<feature type="signal peptide" evidence="1">
    <location>
        <begin position="1"/>
        <end position="21"/>
    </location>
</feature>
<feature type="chain" id="PRO_5038415509" evidence="1">
    <location>
        <begin position="22"/>
        <end position="349"/>
    </location>
</feature>
<dbReference type="EMBL" id="CP029190">
    <property type="protein sequence ID" value="QES46603.1"/>
    <property type="molecule type" value="Genomic_DNA"/>
</dbReference>
<evidence type="ECO:0000313" key="3">
    <source>
        <dbReference type="Proteomes" id="UP000325211"/>
    </source>
</evidence>
<proteinExistence type="predicted"/>
<evidence type="ECO:0000313" key="2">
    <source>
        <dbReference type="EMBL" id="QES46603.1"/>
    </source>
</evidence>
<organism evidence="2 3">
    <name type="scientific">Streptomyces venezuelae</name>
    <dbReference type="NCBI Taxonomy" id="54571"/>
    <lineage>
        <taxon>Bacteria</taxon>
        <taxon>Bacillati</taxon>
        <taxon>Actinomycetota</taxon>
        <taxon>Actinomycetes</taxon>
        <taxon>Kitasatosporales</taxon>
        <taxon>Streptomycetaceae</taxon>
        <taxon>Streptomyces</taxon>
    </lineage>
</organism>
<dbReference type="RefSeq" id="WP_150205488.1">
    <property type="nucleotide sequence ID" value="NZ_CP029190.1"/>
</dbReference>